<keyword evidence="8" id="KW-0067">ATP-binding</keyword>
<dbReference type="Pfam" id="PF00271">
    <property type="entry name" value="Helicase_C"/>
    <property type="match status" value="1"/>
</dbReference>
<dbReference type="SUPFAM" id="SSF52540">
    <property type="entry name" value="P-loop containing nucleoside triphosphate hydrolases"/>
    <property type="match status" value="2"/>
</dbReference>
<feature type="non-terminal residue" evidence="19">
    <location>
        <position position="1"/>
    </location>
</feature>
<evidence type="ECO:0000256" key="6">
    <source>
        <dbReference type="ARBA" id="ARBA00022801"/>
    </source>
</evidence>
<evidence type="ECO:0000256" key="12">
    <source>
        <dbReference type="ARBA" id="ARBA00023242"/>
    </source>
</evidence>
<dbReference type="InterPro" id="IPR000330">
    <property type="entry name" value="SNF2_N"/>
</dbReference>
<keyword evidence="4" id="KW-0597">Phosphoprotein</keyword>
<evidence type="ECO:0000256" key="15">
    <source>
        <dbReference type="ARBA" id="ARBA00082628"/>
    </source>
</evidence>
<dbReference type="CDD" id="cd18793">
    <property type="entry name" value="SF2_C_SNF"/>
    <property type="match status" value="1"/>
</dbReference>
<dbReference type="PROSITE" id="PS51194">
    <property type="entry name" value="HELICASE_CTER"/>
    <property type="match status" value="1"/>
</dbReference>
<dbReference type="GO" id="GO:0006281">
    <property type="term" value="P:DNA repair"/>
    <property type="evidence" value="ECO:0007669"/>
    <property type="project" value="TreeGrafter"/>
</dbReference>
<dbReference type="Gene3D" id="3.40.50.300">
    <property type="entry name" value="P-loop containing nucleotide triphosphate hydrolases"/>
    <property type="match status" value="1"/>
</dbReference>
<gene>
    <name evidence="19" type="primary">ORF135859</name>
</gene>
<dbReference type="AlphaFoldDB" id="A0A0B7ARJ1"/>
<keyword evidence="3" id="KW-0806">Transcription termination</keyword>
<keyword evidence="6" id="KW-0378">Hydrolase</keyword>
<dbReference type="GO" id="GO:0016787">
    <property type="term" value="F:hydrolase activity"/>
    <property type="evidence" value="ECO:0007669"/>
    <property type="project" value="UniProtKB-KW"/>
</dbReference>
<dbReference type="InterPro" id="IPR027417">
    <property type="entry name" value="P-loop_NTPase"/>
</dbReference>
<evidence type="ECO:0000313" key="19">
    <source>
        <dbReference type="EMBL" id="CEK83212.1"/>
    </source>
</evidence>
<keyword evidence="5" id="KW-0547">Nucleotide-binding</keyword>
<dbReference type="GO" id="GO:0003677">
    <property type="term" value="F:DNA binding"/>
    <property type="evidence" value="ECO:0007669"/>
    <property type="project" value="UniProtKB-KW"/>
</dbReference>
<accession>A0A0B7ARJ1</accession>
<dbReference type="GO" id="GO:0004386">
    <property type="term" value="F:helicase activity"/>
    <property type="evidence" value="ECO:0007669"/>
    <property type="project" value="UniProtKB-KW"/>
</dbReference>
<evidence type="ECO:0000256" key="4">
    <source>
        <dbReference type="ARBA" id="ARBA00022553"/>
    </source>
</evidence>
<evidence type="ECO:0000256" key="7">
    <source>
        <dbReference type="ARBA" id="ARBA00022806"/>
    </source>
</evidence>
<feature type="compositionally biased region" description="Acidic residues" evidence="16">
    <location>
        <begin position="162"/>
        <end position="171"/>
    </location>
</feature>
<evidence type="ECO:0000259" key="18">
    <source>
        <dbReference type="PROSITE" id="PS51194"/>
    </source>
</evidence>
<protein>
    <recommendedName>
        <fullName evidence="13">Transcription termination factor 2</fullName>
    </recommendedName>
    <alternativeName>
        <fullName evidence="15">RNA polymerase II termination factor</fullName>
    </alternativeName>
    <alternativeName>
        <fullName evidence="14">Transcription release factor 2</fullName>
    </alternativeName>
</protein>
<dbReference type="SMART" id="SM00490">
    <property type="entry name" value="HELICc"/>
    <property type="match status" value="1"/>
</dbReference>
<dbReference type="Pfam" id="PF00176">
    <property type="entry name" value="SNF2-rel_dom"/>
    <property type="match status" value="1"/>
</dbReference>
<name>A0A0B7ARJ1_9EUPU</name>
<dbReference type="GO" id="GO:0005524">
    <property type="term" value="F:ATP binding"/>
    <property type="evidence" value="ECO:0007669"/>
    <property type="project" value="UniProtKB-KW"/>
</dbReference>
<dbReference type="InterPro" id="IPR001650">
    <property type="entry name" value="Helicase_C-like"/>
</dbReference>
<dbReference type="EMBL" id="HACG01036347">
    <property type="protein sequence ID" value="CEK83212.1"/>
    <property type="molecule type" value="Transcribed_RNA"/>
</dbReference>
<dbReference type="PANTHER" id="PTHR45626:SF50">
    <property type="entry name" value="TRANSCRIPTION TERMINATION FACTOR 2"/>
    <property type="match status" value="1"/>
</dbReference>
<dbReference type="GO" id="GO:0008094">
    <property type="term" value="F:ATP-dependent activity, acting on DNA"/>
    <property type="evidence" value="ECO:0007669"/>
    <property type="project" value="UniProtKB-ARBA"/>
</dbReference>
<organism evidence="19">
    <name type="scientific">Arion vulgaris</name>
    <dbReference type="NCBI Taxonomy" id="1028688"/>
    <lineage>
        <taxon>Eukaryota</taxon>
        <taxon>Metazoa</taxon>
        <taxon>Spiralia</taxon>
        <taxon>Lophotrochozoa</taxon>
        <taxon>Mollusca</taxon>
        <taxon>Gastropoda</taxon>
        <taxon>Heterobranchia</taxon>
        <taxon>Euthyneura</taxon>
        <taxon>Panpulmonata</taxon>
        <taxon>Eupulmonata</taxon>
        <taxon>Stylommatophora</taxon>
        <taxon>Helicina</taxon>
        <taxon>Arionoidea</taxon>
        <taxon>Arionidae</taxon>
        <taxon>Arion</taxon>
    </lineage>
</organism>
<dbReference type="InterPro" id="IPR014001">
    <property type="entry name" value="Helicase_ATP-bd"/>
</dbReference>
<evidence type="ECO:0000256" key="8">
    <source>
        <dbReference type="ARBA" id="ARBA00022840"/>
    </source>
</evidence>
<keyword evidence="7" id="KW-0347">Helicase</keyword>
<dbReference type="InterPro" id="IPR038718">
    <property type="entry name" value="SNF2-like_sf"/>
</dbReference>
<dbReference type="Gene3D" id="3.40.50.10810">
    <property type="entry name" value="Tandem AAA-ATPase domain"/>
    <property type="match status" value="1"/>
</dbReference>
<keyword evidence="12" id="KW-0539">Nucleus</keyword>
<evidence type="ECO:0000256" key="3">
    <source>
        <dbReference type="ARBA" id="ARBA00022472"/>
    </source>
</evidence>
<evidence type="ECO:0000256" key="5">
    <source>
        <dbReference type="ARBA" id="ARBA00022741"/>
    </source>
</evidence>
<feature type="domain" description="Helicase C-terminal" evidence="18">
    <location>
        <begin position="463"/>
        <end position="620"/>
    </location>
</feature>
<dbReference type="GO" id="GO:0005634">
    <property type="term" value="C:nucleus"/>
    <property type="evidence" value="ECO:0007669"/>
    <property type="project" value="UniProtKB-SubCell"/>
</dbReference>
<evidence type="ECO:0000256" key="1">
    <source>
        <dbReference type="ARBA" id="ARBA00004123"/>
    </source>
</evidence>
<proteinExistence type="inferred from homology"/>
<dbReference type="FunFam" id="3.40.50.10810:FF:000043">
    <property type="entry name" value="Transcription termination factor 2"/>
    <property type="match status" value="1"/>
</dbReference>
<keyword evidence="10" id="KW-0238">DNA-binding</keyword>
<evidence type="ECO:0000256" key="2">
    <source>
        <dbReference type="ARBA" id="ARBA00007025"/>
    </source>
</evidence>
<sequence length="625" mass="70189">TECPDPHGLKVTLKPHQRHALAWLAWREKQVPSGGILADDMGLGKTLTTIAHVLRHQRTKAEASKDGWHNRDKQVKKLDQAIKKSGATLIIAPASVVHQWAKEIERRCRPGMLKFTVYHGPTRERNIQKLIDNDIVLTTYTIISKEVGLGKQTSTDDPIRDNEDEDEEETNNNEKHEDLPLLLKIGWERIVLDEAHNIKNHKSLTAQSVCRLRSIYRWALTGTPIQNDLLDVYSLLRFLRFSPFDEYKVWKKHIDAGKGDTKRLNTIVKALLLRRTKEQSSIEGKPLVTLPTKSSQTIKVDLSADEKAVYDKLFKKTQSTVQEYVLRHADKETQMKGGTKLVVIKHKEDSKVQNQCGATSSGDATGAVLLNSKQKTGSQILVSLLRLRQCCSHLSLMKSHLDAASIESDGIELTLEEQLKGMLLDDVDKDCNTTTSTSSPLFNKSSLSTKLKCVMEMLSSIRRSDDPAAATDKSVIISQWTQMLEIVAYHLDKAKILYCIIRGDIPAKKRIDIVEDFNTNPKGPQVLLLSLQAGGVGLNLIGGNHLFLLDIHWNPALEEQACDRIYRMGQLKNVFIYRFLCRDTIEEKIVALQDTKRSLAKSVLSGGEASSQKLTLTDLRSLFGV</sequence>
<evidence type="ECO:0000256" key="10">
    <source>
        <dbReference type="ARBA" id="ARBA00023125"/>
    </source>
</evidence>
<dbReference type="InterPro" id="IPR049730">
    <property type="entry name" value="SNF2/RAD54-like_C"/>
</dbReference>
<dbReference type="PROSITE" id="PS51192">
    <property type="entry name" value="HELICASE_ATP_BIND_1"/>
    <property type="match status" value="1"/>
</dbReference>
<dbReference type="InterPro" id="IPR050628">
    <property type="entry name" value="SNF2_RAD54_helicase_TF"/>
</dbReference>
<dbReference type="PANTHER" id="PTHR45626">
    <property type="entry name" value="TRANSCRIPTION TERMINATION FACTOR 2-RELATED"/>
    <property type="match status" value="1"/>
</dbReference>
<dbReference type="GO" id="GO:0006353">
    <property type="term" value="P:DNA-templated transcription termination"/>
    <property type="evidence" value="ECO:0007669"/>
    <property type="project" value="UniProtKB-KW"/>
</dbReference>
<feature type="region of interest" description="Disordered" evidence="16">
    <location>
        <begin position="151"/>
        <end position="175"/>
    </location>
</feature>
<evidence type="ECO:0000256" key="13">
    <source>
        <dbReference type="ARBA" id="ARBA00070113"/>
    </source>
</evidence>
<dbReference type="SMART" id="SM00487">
    <property type="entry name" value="DEXDc"/>
    <property type="match status" value="1"/>
</dbReference>
<evidence type="ECO:0000259" key="17">
    <source>
        <dbReference type="PROSITE" id="PS51192"/>
    </source>
</evidence>
<comment type="similarity">
    <text evidence="2">Belongs to the SNF2/RAD54 helicase family.</text>
</comment>
<keyword evidence="9" id="KW-0805">Transcription regulation</keyword>
<dbReference type="GO" id="GO:0005737">
    <property type="term" value="C:cytoplasm"/>
    <property type="evidence" value="ECO:0007669"/>
    <property type="project" value="UniProtKB-ARBA"/>
</dbReference>
<comment type="subcellular location">
    <subcellularLocation>
        <location evidence="1">Nucleus</location>
    </subcellularLocation>
</comment>
<evidence type="ECO:0000256" key="9">
    <source>
        <dbReference type="ARBA" id="ARBA00023015"/>
    </source>
</evidence>
<evidence type="ECO:0000256" key="11">
    <source>
        <dbReference type="ARBA" id="ARBA00023163"/>
    </source>
</evidence>
<evidence type="ECO:0000256" key="14">
    <source>
        <dbReference type="ARBA" id="ARBA00079067"/>
    </source>
</evidence>
<keyword evidence="11" id="KW-0804">Transcription</keyword>
<evidence type="ECO:0000256" key="16">
    <source>
        <dbReference type="SAM" id="MobiDB-lite"/>
    </source>
</evidence>
<reference evidence="19" key="1">
    <citation type="submission" date="2014-12" db="EMBL/GenBank/DDBJ databases">
        <title>Insight into the proteome of Arion vulgaris.</title>
        <authorList>
            <person name="Aradska J."/>
            <person name="Bulat T."/>
            <person name="Smidak R."/>
            <person name="Sarate P."/>
            <person name="Gangsoo J."/>
            <person name="Sialana F."/>
            <person name="Bilban M."/>
            <person name="Lubec G."/>
        </authorList>
    </citation>
    <scope>NUCLEOTIDE SEQUENCE</scope>
    <source>
        <tissue evidence="19">Skin</tissue>
    </source>
</reference>
<feature type="domain" description="Helicase ATP-binding" evidence="17">
    <location>
        <begin position="26"/>
        <end position="242"/>
    </location>
</feature>